<comment type="caution">
    <text evidence="11">The sequence shown here is derived from an EMBL/GenBank/DDBJ whole genome shotgun (WGS) entry which is preliminary data.</text>
</comment>
<evidence type="ECO:0000256" key="1">
    <source>
        <dbReference type="ARBA" id="ARBA00000966"/>
    </source>
</evidence>
<comment type="similarity">
    <text evidence="2 8 9">Belongs to the glycosyl hydrolase 9 (cellulase E) family.</text>
</comment>
<gene>
    <name evidence="11" type="ORF">OLEA9_A037894</name>
</gene>
<dbReference type="Gramene" id="OE9A037894T1">
    <property type="protein sequence ID" value="OE9A037894C1"/>
    <property type="gene ID" value="OE9A037894"/>
</dbReference>
<reference evidence="11 12" key="1">
    <citation type="submission" date="2019-12" db="EMBL/GenBank/DDBJ databases">
        <authorList>
            <person name="Alioto T."/>
            <person name="Alioto T."/>
            <person name="Gomez Garrido J."/>
        </authorList>
    </citation>
    <scope>NUCLEOTIDE SEQUENCE [LARGE SCALE GENOMIC DNA]</scope>
</reference>
<evidence type="ECO:0000256" key="7">
    <source>
        <dbReference type="ARBA" id="ARBA00023326"/>
    </source>
</evidence>
<dbReference type="InterPro" id="IPR012341">
    <property type="entry name" value="6hp_glycosidase-like_sf"/>
</dbReference>
<dbReference type="InterPro" id="IPR001701">
    <property type="entry name" value="Glyco_hydro_9"/>
</dbReference>
<organism evidence="11 12">
    <name type="scientific">Olea europaea subsp. europaea</name>
    <dbReference type="NCBI Taxonomy" id="158383"/>
    <lineage>
        <taxon>Eukaryota</taxon>
        <taxon>Viridiplantae</taxon>
        <taxon>Streptophyta</taxon>
        <taxon>Embryophyta</taxon>
        <taxon>Tracheophyta</taxon>
        <taxon>Spermatophyta</taxon>
        <taxon>Magnoliopsida</taxon>
        <taxon>eudicotyledons</taxon>
        <taxon>Gunneridae</taxon>
        <taxon>Pentapetalae</taxon>
        <taxon>asterids</taxon>
        <taxon>lamiids</taxon>
        <taxon>Lamiales</taxon>
        <taxon>Oleaceae</taxon>
        <taxon>Oleeae</taxon>
        <taxon>Olea</taxon>
    </lineage>
</organism>
<feature type="active site" evidence="8">
    <location>
        <position position="190"/>
    </location>
</feature>
<dbReference type="PANTHER" id="PTHR22298">
    <property type="entry name" value="ENDO-1,4-BETA-GLUCANASE"/>
    <property type="match status" value="1"/>
</dbReference>
<dbReference type="InterPro" id="IPR008928">
    <property type="entry name" value="6-hairpin_glycosidase_sf"/>
</dbReference>
<evidence type="ECO:0000256" key="5">
    <source>
        <dbReference type="ARBA" id="ARBA00023277"/>
    </source>
</evidence>
<evidence type="ECO:0000256" key="8">
    <source>
        <dbReference type="PROSITE-ProRule" id="PRU10060"/>
    </source>
</evidence>
<evidence type="ECO:0000313" key="11">
    <source>
        <dbReference type="EMBL" id="CAA3031045.1"/>
    </source>
</evidence>
<name>A0A8S0VBM4_OLEEU</name>
<dbReference type="EMBL" id="CACTIH010009416">
    <property type="protein sequence ID" value="CAA3031045.1"/>
    <property type="molecule type" value="Genomic_DNA"/>
</dbReference>
<feature type="active site" evidence="8">
    <location>
        <position position="181"/>
    </location>
</feature>
<keyword evidence="5 8" id="KW-0119">Carbohydrate metabolism</keyword>
<evidence type="ECO:0000256" key="3">
    <source>
        <dbReference type="ARBA" id="ARBA00022801"/>
    </source>
</evidence>
<dbReference type="SUPFAM" id="SSF48208">
    <property type="entry name" value="Six-hairpin glycosidases"/>
    <property type="match status" value="1"/>
</dbReference>
<keyword evidence="7 8" id="KW-0624">Polysaccharide degradation</keyword>
<keyword evidence="12" id="KW-1185">Reference proteome</keyword>
<dbReference type="Proteomes" id="UP000594638">
    <property type="component" value="Unassembled WGS sequence"/>
</dbReference>
<dbReference type="Pfam" id="PF00759">
    <property type="entry name" value="Glyco_hydro_9"/>
    <property type="match status" value="1"/>
</dbReference>
<keyword evidence="3 8" id="KW-0378">Hydrolase</keyword>
<dbReference type="AlphaFoldDB" id="A0A8S0VBM4"/>
<dbReference type="GO" id="GO:0030245">
    <property type="term" value="P:cellulose catabolic process"/>
    <property type="evidence" value="ECO:0007669"/>
    <property type="project" value="UniProtKB-KW"/>
</dbReference>
<evidence type="ECO:0000313" key="12">
    <source>
        <dbReference type="Proteomes" id="UP000594638"/>
    </source>
</evidence>
<proteinExistence type="inferred from homology"/>
<protein>
    <recommendedName>
        <fullName evidence="9">Endoglucanase</fullName>
        <ecNumber evidence="9">3.2.1.4</ecNumber>
    </recommendedName>
</protein>
<comment type="catalytic activity">
    <reaction evidence="1 9">
        <text>Endohydrolysis of (1-&gt;4)-beta-D-glucosidic linkages in cellulose, lichenin and cereal beta-D-glucans.</text>
        <dbReference type="EC" id="3.2.1.4"/>
    </reaction>
</comment>
<evidence type="ECO:0000256" key="9">
    <source>
        <dbReference type="RuleBase" id="RU361166"/>
    </source>
</evidence>
<dbReference type="PROSITE" id="PS00698">
    <property type="entry name" value="GH9_3"/>
    <property type="match status" value="1"/>
</dbReference>
<evidence type="ECO:0000256" key="2">
    <source>
        <dbReference type="ARBA" id="ARBA00007072"/>
    </source>
</evidence>
<dbReference type="EC" id="3.2.1.4" evidence="9"/>
<evidence type="ECO:0000256" key="6">
    <source>
        <dbReference type="ARBA" id="ARBA00023295"/>
    </source>
</evidence>
<evidence type="ECO:0000256" key="4">
    <source>
        <dbReference type="ARBA" id="ARBA00023001"/>
    </source>
</evidence>
<keyword evidence="4 9" id="KW-0136">Cellulose degradation</keyword>
<dbReference type="OrthoDB" id="10257085at2759"/>
<dbReference type="GO" id="GO:0008810">
    <property type="term" value="F:cellulase activity"/>
    <property type="evidence" value="ECO:0007669"/>
    <property type="project" value="UniProtKB-EC"/>
</dbReference>
<dbReference type="InterPro" id="IPR033126">
    <property type="entry name" value="Glyco_hydro_9_Asp/Glu_AS"/>
</dbReference>
<accession>A0A8S0VBM4</accession>
<sequence>MVIDLLEVRFFVVIGDGGDDTVAAVGASVAGDQPHFTSLSPARCYWNEEIGAYDEGFNLKFLRLAGEEFTNHVLSMHTSKLKAALLDVDVLWCSAKCLCLLRLFVAPPSHSTHHNPHPPRPFTVKAPPTFGSRHDHGPTATICPLRPLICCKIVEKWGFITHKIVTGALVGGPDAYENFVDQRDNYEQTEPATYNNAPPPLMGLLARLHGGHDGYNQLLLVELPTLKLVNTQSKATPKPEVTPTLGNILLLHEGGSF</sequence>
<feature type="domain" description="Glycoside hydrolase family 9" evidence="10">
    <location>
        <begin position="162"/>
        <end position="198"/>
    </location>
</feature>
<evidence type="ECO:0000259" key="10">
    <source>
        <dbReference type="Pfam" id="PF00759"/>
    </source>
</evidence>
<keyword evidence="6 8" id="KW-0326">Glycosidase</keyword>
<dbReference type="Gene3D" id="1.50.10.10">
    <property type="match status" value="1"/>
</dbReference>